<name>A0ABT3R9R2_9BACT</name>
<feature type="compositionally biased region" description="Pro residues" evidence="1">
    <location>
        <begin position="479"/>
        <end position="491"/>
    </location>
</feature>
<proteinExistence type="predicted"/>
<dbReference type="SUPFAM" id="SSF56935">
    <property type="entry name" value="Porins"/>
    <property type="match status" value="1"/>
</dbReference>
<evidence type="ECO:0000256" key="2">
    <source>
        <dbReference type="SAM" id="Phobius"/>
    </source>
</evidence>
<dbReference type="Pfam" id="PF05569">
    <property type="entry name" value="Peptidase_M56"/>
    <property type="match status" value="1"/>
</dbReference>
<comment type="caution">
    <text evidence="4">The sequence shown here is derived from an EMBL/GenBank/DDBJ whole genome shotgun (WGS) entry which is preliminary data.</text>
</comment>
<feature type="transmembrane region" description="Helical" evidence="2">
    <location>
        <begin position="33"/>
        <end position="52"/>
    </location>
</feature>
<feature type="transmembrane region" description="Helical" evidence="2">
    <location>
        <begin position="98"/>
        <end position="121"/>
    </location>
</feature>
<feature type="domain" description="Peptidase M56" evidence="3">
    <location>
        <begin position="148"/>
        <end position="257"/>
    </location>
</feature>
<dbReference type="Gene3D" id="2.170.130.10">
    <property type="entry name" value="TonB-dependent receptor, plug domain"/>
    <property type="match status" value="1"/>
</dbReference>
<feature type="region of interest" description="Disordered" evidence="1">
    <location>
        <begin position="471"/>
        <end position="491"/>
    </location>
</feature>
<organism evidence="4 5">
    <name type="scientific">Pontibacter anaerobius</name>
    <dbReference type="NCBI Taxonomy" id="2993940"/>
    <lineage>
        <taxon>Bacteria</taxon>
        <taxon>Pseudomonadati</taxon>
        <taxon>Bacteroidota</taxon>
        <taxon>Cytophagia</taxon>
        <taxon>Cytophagales</taxon>
        <taxon>Hymenobacteraceae</taxon>
        <taxon>Pontibacter</taxon>
    </lineage>
</organism>
<evidence type="ECO:0000313" key="4">
    <source>
        <dbReference type="EMBL" id="MCX2738554.1"/>
    </source>
</evidence>
<keyword evidence="2" id="KW-1133">Transmembrane helix</keyword>
<feature type="transmembrane region" description="Helical" evidence="2">
    <location>
        <begin position="268"/>
        <end position="288"/>
    </location>
</feature>
<evidence type="ECO:0000259" key="3">
    <source>
        <dbReference type="Pfam" id="PF05569"/>
    </source>
</evidence>
<dbReference type="CDD" id="cd07341">
    <property type="entry name" value="M56_BlaR1_MecR1_like"/>
    <property type="match status" value="1"/>
</dbReference>
<keyword evidence="5" id="KW-1185">Reference proteome</keyword>
<accession>A0ABT3R9R2</accession>
<dbReference type="InterPro" id="IPR037066">
    <property type="entry name" value="Plug_dom_sf"/>
</dbReference>
<reference evidence="4 5" key="1">
    <citation type="submission" date="2022-11" db="EMBL/GenBank/DDBJ databases">
        <title>The characterization of three novel Bacteroidetes species and genomic analysis of their roles in tidal elemental geochemical cycles.</title>
        <authorList>
            <person name="Ma K.-J."/>
        </authorList>
    </citation>
    <scope>NUCLEOTIDE SEQUENCE [LARGE SCALE GENOMIC DNA]</scope>
    <source>
        <strain evidence="4 5">M82</strain>
    </source>
</reference>
<keyword evidence="2" id="KW-0812">Transmembrane</keyword>
<evidence type="ECO:0000313" key="5">
    <source>
        <dbReference type="Proteomes" id="UP001207228"/>
    </source>
</evidence>
<dbReference type="PANTHER" id="PTHR34978">
    <property type="entry name" value="POSSIBLE SENSOR-TRANSDUCER PROTEIN BLAR"/>
    <property type="match status" value="1"/>
</dbReference>
<dbReference type="Proteomes" id="UP001207228">
    <property type="component" value="Unassembled WGS sequence"/>
</dbReference>
<dbReference type="InterPro" id="IPR008756">
    <property type="entry name" value="Peptidase_M56"/>
</dbReference>
<feature type="transmembrane region" description="Helical" evidence="2">
    <location>
        <begin position="6"/>
        <end position="26"/>
    </location>
</feature>
<dbReference type="RefSeq" id="WP_266050612.1">
    <property type="nucleotide sequence ID" value="NZ_JAPFQO010000001.1"/>
</dbReference>
<keyword evidence="2" id="KW-0472">Membrane</keyword>
<dbReference type="InterPro" id="IPR052173">
    <property type="entry name" value="Beta-lactam_resp_regulator"/>
</dbReference>
<evidence type="ECO:0000256" key="1">
    <source>
        <dbReference type="SAM" id="MobiDB-lite"/>
    </source>
</evidence>
<protein>
    <recommendedName>
        <fullName evidence="3">Peptidase M56 domain-containing protein</fullName>
    </recommendedName>
</protein>
<gene>
    <name evidence="4" type="ORF">OO017_01230</name>
</gene>
<sequence length="491" mass="55713">MPEITLYLLKANAALVLFYLAYHFVLRRLTFYTLNRLFLVFGLLFSSLYPLLNLSELFNRHQELARVTSYAVALPTWAVSTATPAQASPFDYWQLPVYLFWAGTVVMVCRLTLQFTALYNIHTSSAPARHQGTPFRATQSITEAFSFWQNIYLNPRQHKPQELEAILRHELAHVRGWHTLDVLLAELSTVFCWFNPGVWLLKKALKENLEFIADRQVVDAGADRKAYQYLLLKITGPSEPQIANQFHFPSLKTRIVMMNKDKTSLRHVVRYAVLIPLIAAPTLLATAYNKAPKAPAGNFNQEVTGPTTTVSDTVVYYIDGVKTADDAIKKLDPNEIHSVNVLKGESAKKISGEEKTKGVVAITTKKNQNAPEVIEFNKKISEQALPTPSAPEQSLDEPYIFILDEVEYYKDMSNWPADYKDFLKRNPSVEKVGFKFNNRKDYNLTSFVVFLKNGKTEEYDYNGSQQIPAAEAKYGTLPQLPPPPPPVRSKQ</sequence>
<dbReference type="EMBL" id="JAPFQO010000001">
    <property type="protein sequence ID" value="MCX2738554.1"/>
    <property type="molecule type" value="Genomic_DNA"/>
</dbReference>
<dbReference type="PANTHER" id="PTHR34978:SF3">
    <property type="entry name" value="SLR0241 PROTEIN"/>
    <property type="match status" value="1"/>
</dbReference>